<evidence type="ECO:0000313" key="1">
    <source>
        <dbReference type="EMBL" id="GFS62621.1"/>
    </source>
</evidence>
<keyword evidence="2" id="KW-1185">Reference proteome</keyword>
<accession>A0A8X6JE11</accession>
<evidence type="ECO:0000313" key="2">
    <source>
        <dbReference type="Proteomes" id="UP000886998"/>
    </source>
</evidence>
<proteinExistence type="predicted"/>
<dbReference type="AlphaFoldDB" id="A0A8X6JE11"/>
<dbReference type="Proteomes" id="UP000886998">
    <property type="component" value="Unassembled WGS sequence"/>
</dbReference>
<name>A0A8X6JE11_9ARAC</name>
<dbReference type="EMBL" id="BMAV01027832">
    <property type="protein sequence ID" value="GFS62621.1"/>
    <property type="molecule type" value="Genomic_DNA"/>
</dbReference>
<reference evidence="1" key="1">
    <citation type="submission" date="2020-08" db="EMBL/GenBank/DDBJ databases">
        <title>Multicomponent nature underlies the extraordinary mechanical properties of spider dragline silk.</title>
        <authorList>
            <person name="Kono N."/>
            <person name="Nakamura H."/>
            <person name="Mori M."/>
            <person name="Yoshida Y."/>
            <person name="Ohtoshi R."/>
            <person name="Malay A.D."/>
            <person name="Moran D.A.P."/>
            <person name="Tomita M."/>
            <person name="Numata K."/>
            <person name="Arakawa K."/>
        </authorList>
    </citation>
    <scope>NUCLEOTIDE SEQUENCE</scope>
</reference>
<organism evidence="1 2">
    <name type="scientific">Trichonephila inaurata madagascariensis</name>
    <dbReference type="NCBI Taxonomy" id="2747483"/>
    <lineage>
        <taxon>Eukaryota</taxon>
        <taxon>Metazoa</taxon>
        <taxon>Ecdysozoa</taxon>
        <taxon>Arthropoda</taxon>
        <taxon>Chelicerata</taxon>
        <taxon>Arachnida</taxon>
        <taxon>Araneae</taxon>
        <taxon>Araneomorphae</taxon>
        <taxon>Entelegynae</taxon>
        <taxon>Araneoidea</taxon>
        <taxon>Nephilidae</taxon>
        <taxon>Trichonephila</taxon>
        <taxon>Trichonephila inaurata</taxon>
    </lineage>
</organism>
<comment type="caution">
    <text evidence="1">The sequence shown here is derived from an EMBL/GenBank/DDBJ whole genome shotgun (WGS) entry which is preliminary data.</text>
</comment>
<sequence length="76" mass="9082">MQKTFAGCQNLWWSGLKLSTLDIFNARWMCEIHHFIRDVTPVDALLLRKVWCKTLQVENFWWSGLELSTLEHFNAR</sequence>
<gene>
    <name evidence="1" type="ORF">TNIN_327871</name>
</gene>
<protein>
    <submittedName>
        <fullName evidence="1">Uncharacterized protein</fullName>
    </submittedName>
</protein>